<evidence type="ECO:0000256" key="15">
    <source>
        <dbReference type="PROSITE-ProRule" id="PRU01319"/>
    </source>
</evidence>
<comment type="catalytic activity">
    <reaction evidence="1 14 15 16">
        <text>Endonucleolytic cleavage to 5'-phosphomonoester.</text>
        <dbReference type="EC" id="3.1.26.4"/>
    </reaction>
</comment>
<dbReference type="PROSITE" id="PS51975">
    <property type="entry name" value="RNASE_H_2"/>
    <property type="match status" value="1"/>
</dbReference>
<dbReference type="FunFam" id="3.30.420.10:FF:000006">
    <property type="entry name" value="Ribonuclease HII"/>
    <property type="match status" value="1"/>
</dbReference>
<dbReference type="HAMAP" id="MF_00052_B">
    <property type="entry name" value="RNase_HII_B"/>
    <property type="match status" value="1"/>
</dbReference>
<feature type="binding site" evidence="14 15">
    <location>
        <position position="77"/>
    </location>
    <ligand>
        <name>a divalent metal cation</name>
        <dbReference type="ChEBI" id="CHEBI:60240"/>
    </ligand>
</feature>
<keyword evidence="10 14" id="KW-0479">Metal-binding</keyword>
<evidence type="ECO:0000256" key="2">
    <source>
        <dbReference type="ARBA" id="ARBA00001946"/>
    </source>
</evidence>
<dbReference type="CDD" id="cd07182">
    <property type="entry name" value="RNase_HII_bacteria_HII_like"/>
    <property type="match status" value="1"/>
</dbReference>
<dbReference type="PATRIC" id="fig|1441095.3.peg.1117"/>
<sequence length="254" mass="28596">MKKSVREIKEELDSIQEASHPSIELFAADERISVRELVRKWKKNKLQDELLQKQWNEMNNYETSAKKSGYQKIAGVDEAGRGPLAGPVVAAAVILHPENRFLGLTDSKKLSQKKREYFYDLLKNEALDIGLGIVEAETIDKINIYEASKTAMKEALANLKQKPDFMLIDALSLEVNVPQESIIKGDSKSVSIAAASCIAKVTRDQIMMDYARKYPQYGFEKHKGYGTKEHLEAIAAYGALPIHRRSFAPVRNRG</sequence>
<dbReference type="InterPro" id="IPR024567">
    <property type="entry name" value="RNase_HII/HIII_dom"/>
</dbReference>
<name>A0A0M4FW35_9BACI</name>
<evidence type="ECO:0000256" key="8">
    <source>
        <dbReference type="ARBA" id="ARBA00022490"/>
    </source>
</evidence>
<keyword evidence="12 14" id="KW-0378">Hydrolase</keyword>
<dbReference type="InterPro" id="IPR022898">
    <property type="entry name" value="RNase_HII"/>
</dbReference>
<accession>A0A0M4FW35</accession>
<evidence type="ECO:0000256" key="6">
    <source>
        <dbReference type="ARBA" id="ARBA00012180"/>
    </source>
</evidence>
<dbReference type="Gene3D" id="3.30.420.10">
    <property type="entry name" value="Ribonuclease H-like superfamily/Ribonuclease H"/>
    <property type="match status" value="1"/>
</dbReference>
<dbReference type="GO" id="GO:0004523">
    <property type="term" value="F:RNA-DNA hybrid ribonuclease activity"/>
    <property type="evidence" value="ECO:0007669"/>
    <property type="project" value="UniProtKB-UniRule"/>
</dbReference>
<dbReference type="GO" id="GO:0032299">
    <property type="term" value="C:ribonuclease H2 complex"/>
    <property type="evidence" value="ECO:0007669"/>
    <property type="project" value="TreeGrafter"/>
</dbReference>
<keyword evidence="19" id="KW-1185">Reference proteome</keyword>
<dbReference type="Proteomes" id="UP000067625">
    <property type="component" value="Chromosome"/>
</dbReference>
<reference evidence="18 19" key="2">
    <citation type="journal article" date="2016" name="Int. J. Syst. Evol. Microbiol.">
        <title>Bacillus gobiensis sp. nov., isolated from a soil sample.</title>
        <authorList>
            <person name="Liu B."/>
            <person name="Liu G.H."/>
            <person name="Cetin S."/>
            <person name="Schumann P."/>
            <person name="Pan Z.Z."/>
            <person name="Chen Q.Q."/>
        </authorList>
    </citation>
    <scope>NUCLEOTIDE SEQUENCE [LARGE SCALE GENOMIC DNA]</scope>
    <source>
        <strain evidence="18 19">FJAT-4402</strain>
    </source>
</reference>
<dbReference type="InterPro" id="IPR001352">
    <property type="entry name" value="RNase_HII/HIII"/>
</dbReference>
<comment type="cofactor">
    <cofactor evidence="2">
        <name>Mg(2+)</name>
        <dbReference type="ChEBI" id="CHEBI:18420"/>
    </cofactor>
</comment>
<comment type="subcellular location">
    <subcellularLocation>
        <location evidence="4 14">Cytoplasm</location>
    </subcellularLocation>
</comment>
<keyword evidence="13 14" id="KW-0464">Manganese</keyword>
<evidence type="ECO:0000256" key="12">
    <source>
        <dbReference type="ARBA" id="ARBA00022801"/>
    </source>
</evidence>
<dbReference type="OrthoDB" id="9803420at2"/>
<evidence type="ECO:0000256" key="14">
    <source>
        <dbReference type="HAMAP-Rule" id="MF_00052"/>
    </source>
</evidence>
<dbReference type="GO" id="GO:0030145">
    <property type="term" value="F:manganese ion binding"/>
    <property type="evidence" value="ECO:0007669"/>
    <property type="project" value="UniProtKB-UniRule"/>
</dbReference>
<dbReference type="InterPro" id="IPR036397">
    <property type="entry name" value="RNaseH_sf"/>
</dbReference>
<dbReference type="EC" id="3.1.26.4" evidence="6 14"/>
<reference evidence="19" key="1">
    <citation type="submission" date="2015-08" db="EMBL/GenBank/DDBJ databases">
        <title>Genome sequencing project for genomic taxonomy and phylogenomics of Bacillus-like bacteria.</title>
        <authorList>
            <person name="Liu B."/>
            <person name="Wang J."/>
            <person name="Zhu Y."/>
            <person name="Liu G."/>
            <person name="Chen Q."/>
            <person name="Chen Z."/>
            <person name="Lan J."/>
            <person name="Che J."/>
            <person name="Ge C."/>
            <person name="Shi H."/>
            <person name="Pan Z."/>
            <person name="Liu X."/>
        </authorList>
    </citation>
    <scope>NUCLEOTIDE SEQUENCE [LARGE SCALE GENOMIC DNA]</scope>
    <source>
        <strain evidence="19">FJAT-4402</strain>
    </source>
</reference>
<dbReference type="STRING" id="1441095.AM592_05115"/>
<evidence type="ECO:0000256" key="3">
    <source>
        <dbReference type="ARBA" id="ARBA00004065"/>
    </source>
</evidence>
<feature type="binding site" evidence="14 15">
    <location>
        <position position="78"/>
    </location>
    <ligand>
        <name>a divalent metal cation</name>
        <dbReference type="ChEBI" id="CHEBI:60240"/>
    </ligand>
</feature>
<dbReference type="GO" id="GO:0003723">
    <property type="term" value="F:RNA binding"/>
    <property type="evidence" value="ECO:0007669"/>
    <property type="project" value="UniProtKB-UniRule"/>
</dbReference>
<gene>
    <name evidence="14" type="primary">rnhB</name>
    <name evidence="18" type="ORF">AM592_05115</name>
</gene>
<dbReference type="PANTHER" id="PTHR10954">
    <property type="entry name" value="RIBONUCLEASE H2 SUBUNIT A"/>
    <property type="match status" value="1"/>
</dbReference>
<proteinExistence type="inferred from homology"/>
<dbReference type="NCBIfam" id="NF000594">
    <property type="entry name" value="PRK00015.1-1"/>
    <property type="match status" value="1"/>
</dbReference>
<evidence type="ECO:0000313" key="18">
    <source>
        <dbReference type="EMBL" id="ALC81038.1"/>
    </source>
</evidence>
<evidence type="ECO:0000256" key="10">
    <source>
        <dbReference type="ARBA" id="ARBA00022723"/>
    </source>
</evidence>
<evidence type="ECO:0000256" key="5">
    <source>
        <dbReference type="ARBA" id="ARBA00007383"/>
    </source>
</evidence>
<organism evidence="18 19">
    <name type="scientific">Bacillus gobiensis</name>
    <dbReference type="NCBI Taxonomy" id="1441095"/>
    <lineage>
        <taxon>Bacteria</taxon>
        <taxon>Bacillati</taxon>
        <taxon>Bacillota</taxon>
        <taxon>Bacilli</taxon>
        <taxon>Bacillales</taxon>
        <taxon>Bacillaceae</taxon>
        <taxon>Bacillus</taxon>
    </lineage>
</organism>
<dbReference type="NCBIfam" id="NF000595">
    <property type="entry name" value="PRK00015.1-3"/>
    <property type="match status" value="1"/>
</dbReference>
<evidence type="ECO:0000256" key="7">
    <source>
        <dbReference type="ARBA" id="ARBA00019179"/>
    </source>
</evidence>
<keyword evidence="8 14" id="KW-0963">Cytoplasm</keyword>
<protein>
    <recommendedName>
        <fullName evidence="7 14">Ribonuclease HII</fullName>
        <shortName evidence="14">RNase HII</shortName>
        <ecNumber evidence="6 14">3.1.26.4</ecNumber>
    </recommendedName>
</protein>
<keyword evidence="9 14" id="KW-0540">Nuclease</keyword>
<feature type="domain" description="RNase H type-2" evidence="17">
    <location>
        <begin position="71"/>
        <end position="254"/>
    </location>
</feature>
<evidence type="ECO:0000313" key="19">
    <source>
        <dbReference type="Proteomes" id="UP000067625"/>
    </source>
</evidence>
<dbReference type="Pfam" id="PF01351">
    <property type="entry name" value="RNase_HII"/>
    <property type="match status" value="1"/>
</dbReference>
<evidence type="ECO:0000256" key="9">
    <source>
        <dbReference type="ARBA" id="ARBA00022722"/>
    </source>
</evidence>
<feature type="binding site" evidence="14 15">
    <location>
        <position position="169"/>
    </location>
    <ligand>
        <name>a divalent metal cation</name>
        <dbReference type="ChEBI" id="CHEBI:60240"/>
    </ligand>
</feature>
<evidence type="ECO:0000256" key="11">
    <source>
        <dbReference type="ARBA" id="ARBA00022759"/>
    </source>
</evidence>
<dbReference type="EMBL" id="CP012600">
    <property type="protein sequence ID" value="ALC81038.1"/>
    <property type="molecule type" value="Genomic_DNA"/>
</dbReference>
<dbReference type="GO" id="GO:0005737">
    <property type="term" value="C:cytoplasm"/>
    <property type="evidence" value="ECO:0007669"/>
    <property type="project" value="UniProtKB-SubCell"/>
</dbReference>
<evidence type="ECO:0000256" key="16">
    <source>
        <dbReference type="RuleBase" id="RU003515"/>
    </source>
</evidence>
<comment type="function">
    <text evidence="3 14 16">Endonuclease that specifically degrades the RNA of RNA-DNA hybrids.</text>
</comment>
<dbReference type="PANTHER" id="PTHR10954:SF18">
    <property type="entry name" value="RIBONUCLEASE HII"/>
    <property type="match status" value="1"/>
</dbReference>
<comment type="similarity">
    <text evidence="5 14 16">Belongs to the RNase HII family.</text>
</comment>
<dbReference type="AlphaFoldDB" id="A0A0M4FW35"/>
<evidence type="ECO:0000256" key="1">
    <source>
        <dbReference type="ARBA" id="ARBA00000077"/>
    </source>
</evidence>
<dbReference type="SUPFAM" id="SSF53098">
    <property type="entry name" value="Ribonuclease H-like"/>
    <property type="match status" value="1"/>
</dbReference>
<dbReference type="GO" id="GO:0006298">
    <property type="term" value="P:mismatch repair"/>
    <property type="evidence" value="ECO:0007669"/>
    <property type="project" value="TreeGrafter"/>
</dbReference>
<evidence type="ECO:0000256" key="13">
    <source>
        <dbReference type="ARBA" id="ARBA00023211"/>
    </source>
</evidence>
<dbReference type="GO" id="GO:0043137">
    <property type="term" value="P:DNA replication, removal of RNA primer"/>
    <property type="evidence" value="ECO:0007669"/>
    <property type="project" value="TreeGrafter"/>
</dbReference>
<keyword evidence="11 14" id="KW-0255">Endonuclease</keyword>
<dbReference type="RefSeq" id="WP_053602789.1">
    <property type="nucleotide sequence ID" value="NZ_CP012600.1"/>
</dbReference>
<evidence type="ECO:0000256" key="4">
    <source>
        <dbReference type="ARBA" id="ARBA00004496"/>
    </source>
</evidence>
<evidence type="ECO:0000259" key="17">
    <source>
        <dbReference type="PROSITE" id="PS51975"/>
    </source>
</evidence>
<comment type="cofactor">
    <cofactor evidence="14 15">
        <name>Mn(2+)</name>
        <dbReference type="ChEBI" id="CHEBI:29035"/>
    </cofactor>
    <cofactor evidence="14 15">
        <name>Mg(2+)</name>
        <dbReference type="ChEBI" id="CHEBI:18420"/>
    </cofactor>
    <text evidence="14 15">Manganese or magnesium. Binds 1 divalent metal ion per monomer in the absence of substrate. May bind a second metal ion after substrate binding.</text>
</comment>
<dbReference type="InterPro" id="IPR012337">
    <property type="entry name" value="RNaseH-like_sf"/>
</dbReference>